<name>A0A0T6BCP8_9SCAR</name>
<comment type="caution">
    <text evidence="3">The sequence shown here is derived from an EMBL/GenBank/DDBJ whole genome shotgun (WGS) entry which is preliminary data.</text>
</comment>
<dbReference type="EMBL" id="LJIG01001847">
    <property type="protein sequence ID" value="KRT85093.1"/>
    <property type="molecule type" value="Genomic_DNA"/>
</dbReference>
<protein>
    <submittedName>
        <fullName evidence="3">Uncharacterized protein</fullName>
    </submittedName>
</protein>
<sequence length="113" mass="12810">GNNKNGYIIMRLGLVMGITWIYYIYDYINGFDSVNIFSTIGDILRYSNVLEGFYFLLIFVAKWKTMKSMLRKIGFLKKEDSVSHSDSSNTVTTSAGSTNSLNNIPMESIPNRS</sequence>
<dbReference type="Proteomes" id="UP000051574">
    <property type="component" value="Unassembled WGS sequence"/>
</dbReference>
<organism evidence="3 4">
    <name type="scientific">Oryctes borbonicus</name>
    <dbReference type="NCBI Taxonomy" id="1629725"/>
    <lineage>
        <taxon>Eukaryota</taxon>
        <taxon>Metazoa</taxon>
        <taxon>Ecdysozoa</taxon>
        <taxon>Arthropoda</taxon>
        <taxon>Hexapoda</taxon>
        <taxon>Insecta</taxon>
        <taxon>Pterygota</taxon>
        <taxon>Neoptera</taxon>
        <taxon>Endopterygota</taxon>
        <taxon>Coleoptera</taxon>
        <taxon>Polyphaga</taxon>
        <taxon>Scarabaeiformia</taxon>
        <taxon>Scarabaeidae</taxon>
        <taxon>Dynastinae</taxon>
        <taxon>Oryctes</taxon>
    </lineage>
</organism>
<feature type="transmembrane region" description="Helical" evidence="2">
    <location>
        <begin position="45"/>
        <end position="63"/>
    </location>
</feature>
<keyword evidence="4" id="KW-1185">Reference proteome</keyword>
<evidence type="ECO:0000256" key="2">
    <source>
        <dbReference type="SAM" id="Phobius"/>
    </source>
</evidence>
<feature type="compositionally biased region" description="Polar residues" evidence="1">
    <location>
        <begin position="84"/>
        <end position="113"/>
    </location>
</feature>
<dbReference type="AlphaFoldDB" id="A0A0T6BCP8"/>
<keyword evidence="2" id="KW-0472">Membrane</keyword>
<feature type="transmembrane region" description="Helical" evidence="2">
    <location>
        <begin position="7"/>
        <end position="25"/>
    </location>
</feature>
<feature type="non-terminal residue" evidence="3">
    <location>
        <position position="1"/>
    </location>
</feature>
<gene>
    <name evidence="3" type="ORF">AMK59_1346</name>
</gene>
<evidence type="ECO:0000256" key="1">
    <source>
        <dbReference type="SAM" id="MobiDB-lite"/>
    </source>
</evidence>
<keyword evidence="2" id="KW-0812">Transmembrane</keyword>
<feature type="region of interest" description="Disordered" evidence="1">
    <location>
        <begin position="79"/>
        <end position="113"/>
    </location>
</feature>
<reference evidence="3 4" key="1">
    <citation type="submission" date="2015-09" db="EMBL/GenBank/DDBJ databases">
        <title>Draft genome of the scarab beetle Oryctes borbonicus.</title>
        <authorList>
            <person name="Meyer J.M."/>
            <person name="Markov G.V."/>
            <person name="Baskaran P."/>
            <person name="Herrmann M."/>
            <person name="Sommer R.J."/>
            <person name="Roedelsperger C."/>
        </authorList>
    </citation>
    <scope>NUCLEOTIDE SEQUENCE [LARGE SCALE GENOMIC DNA]</scope>
    <source>
        <strain evidence="3">OB123</strain>
        <tissue evidence="3">Whole animal</tissue>
    </source>
</reference>
<proteinExistence type="predicted"/>
<accession>A0A0T6BCP8</accession>
<dbReference type="OrthoDB" id="6134459at2759"/>
<evidence type="ECO:0000313" key="3">
    <source>
        <dbReference type="EMBL" id="KRT85093.1"/>
    </source>
</evidence>
<evidence type="ECO:0000313" key="4">
    <source>
        <dbReference type="Proteomes" id="UP000051574"/>
    </source>
</evidence>
<keyword evidence="2" id="KW-1133">Transmembrane helix</keyword>